<comment type="similarity">
    <text evidence="1">Belongs to the glycosyl hydrolase 25 family.</text>
</comment>
<evidence type="ECO:0000313" key="6">
    <source>
        <dbReference type="EMBL" id="GAA2494048.1"/>
    </source>
</evidence>
<dbReference type="InterPro" id="IPR017853">
    <property type="entry name" value="GH"/>
</dbReference>
<sequence>MPSCFRPQHGRSRWRLIAALTGLLLTLPAMPPAYSAAGPWPDPPVRGGAYMGMGVGKYEGMGAHSDPDPDPPPLQAGQTEGVDVSSYQGDVAWSALWSSGTRWSYTKATEGTSYQNPYFAQQYDGAYRVGMVRGAYHFATPDSSSGTAQADYFVDHGGRWSADGRTLPGALDIEWNPYGDACYGKTKGGMVAWIHAFLNRYKARTGRTAVIYTATNWWNNCTGGYKGFGSTNPLWVARYASTVGELPAGWSTYMMWQYTSSGATVGDHDKFNAPADKLREFAAAHRTDD</sequence>
<feature type="chain" id="PRO_5047322899" evidence="5">
    <location>
        <begin position="36"/>
        <end position="289"/>
    </location>
</feature>
<evidence type="ECO:0000313" key="7">
    <source>
        <dbReference type="Proteomes" id="UP001501777"/>
    </source>
</evidence>
<proteinExistence type="inferred from homology"/>
<accession>A0ABN3M160</accession>
<reference evidence="6 7" key="1">
    <citation type="journal article" date="2019" name="Int. J. Syst. Evol. Microbiol.">
        <title>The Global Catalogue of Microorganisms (GCM) 10K type strain sequencing project: providing services to taxonomists for standard genome sequencing and annotation.</title>
        <authorList>
            <consortium name="The Broad Institute Genomics Platform"/>
            <consortium name="The Broad Institute Genome Sequencing Center for Infectious Disease"/>
            <person name="Wu L."/>
            <person name="Ma J."/>
        </authorList>
    </citation>
    <scope>NUCLEOTIDE SEQUENCE [LARGE SCALE GENOMIC DNA]</scope>
    <source>
        <strain evidence="6 7">JCM 4395</strain>
    </source>
</reference>
<name>A0ABN3M160_STRLO</name>
<dbReference type="Pfam" id="PF01183">
    <property type="entry name" value="Glyco_hydro_25"/>
    <property type="match status" value="1"/>
</dbReference>
<dbReference type="InterPro" id="IPR018077">
    <property type="entry name" value="Glyco_hydro_fam25_subgr"/>
</dbReference>
<dbReference type="Proteomes" id="UP001501777">
    <property type="component" value="Unassembled WGS sequence"/>
</dbReference>
<keyword evidence="2" id="KW-0378">Hydrolase</keyword>
<gene>
    <name evidence="6" type="ORF">GCM10010276_37810</name>
</gene>
<dbReference type="PANTHER" id="PTHR34135">
    <property type="entry name" value="LYSOZYME"/>
    <property type="match status" value="1"/>
</dbReference>
<feature type="region of interest" description="Disordered" evidence="4">
    <location>
        <begin position="60"/>
        <end position="80"/>
    </location>
</feature>
<evidence type="ECO:0000256" key="5">
    <source>
        <dbReference type="SAM" id="SignalP"/>
    </source>
</evidence>
<dbReference type="Gene3D" id="3.20.20.80">
    <property type="entry name" value="Glycosidases"/>
    <property type="match status" value="1"/>
</dbReference>
<keyword evidence="7" id="KW-1185">Reference proteome</keyword>
<keyword evidence="3" id="KW-0326">Glycosidase</keyword>
<comment type="caution">
    <text evidence="6">The sequence shown here is derived from an EMBL/GenBank/DDBJ whole genome shotgun (WGS) entry which is preliminary data.</text>
</comment>
<dbReference type="SMART" id="SM00641">
    <property type="entry name" value="Glyco_25"/>
    <property type="match status" value="1"/>
</dbReference>
<evidence type="ECO:0000256" key="4">
    <source>
        <dbReference type="SAM" id="MobiDB-lite"/>
    </source>
</evidence>
<evidence type="ECO:0000256" key="2">
    <source>
        <dbReference type="ARBA" id="ARBA00022801"/>
    </source>
</evidence>
<organism evidence="6 7">
    <name type="scientific">Streptomyces longisporus</name>
    <dbReference type="NCBI Taxonomy" id="1948"/>
    <lineage>
        <taxon>Bacteria</taxon>
        <taxon>Bacillati</taxon>
        <taxon>Actinomycetota</taxon>
        <taxon>Actinomycetes</taxon>
        <taxon>Kitasatosporales</taxon>
        <taxon>Streptomycetaceae</taxon>
        <taxon>Streptomyces</taxon>
    </lineage>
</organism>
<dbReference type="InterPro" id="IPR002053">
    <property type="entry name" value="Glyco_hydro_25"/>
</dbReference>
<evidence type="ECO:0000256" key="1">
    <source>
        <dbReference type="ARBA" id="ARBA00010646"/>
    </source>
</evidence>
<feature type="signal peptide" evidence="5">
    <location>
        <begin position="1"/>
        <end position="35"/>
    </location>
</feature>
<dbReference type="PANTHER" id="PTHR34135:SF2">
    <property type="entry name" value="LYSOZYME"/>
    <property type="match status" value="1"/>
</dbReference>
<dbReference type="PROSITE" id="PS51904">
    <property type="entry name" value="GLYCOSYL_HYDROL_F25_2"/>
    <property type="match status" value="1"/>
</dbReference>
<evidence type="ECO:0000256" key="3">
    <source>
        <dbReference type="ARBA" id="ARBA00023295"/>
    </source>
</evidence>
<protein>
    <submittedName>
        <fullName evidence="6">Lysozyme</fullName>
    </submittedName>
</protein>
<dbReference type="CDD" id="cd06412">
    <property type="entry name" value="GH25_CH-type"/>
    <property type="match status" value="1"/>
</dbReference>
<dbReference type="EMBL" id="BAAASG010000008">
    <property type="protein sequence ID" value="GAA2494048.1"/>
    <property type="molecule type" value="Genomic_DNA"/>
</dbReference>
<dbReference type="SUPFAM" id="SSF51445">
    <property type="entry name" value="(Trans)glycosidases"/>
    <property type="match status" value="1"/>
</dbReference>
<keyword evidence="5" id="KW-0732">Signal</keyword>